<gene>
    <name evidence="1" type="ORF">BJX63DRAFT_432851</name>
</gene>
<evidence type="ECO:0000313" key="1">
    <source>
        <dbReference type="EMBL" id="KAL2812224.1"/>
    </source>
</evidence>
<keyword evidence="2" id="KW-1185">Reference proteome</keyword>
<reference evidence="1 2" key="1">
    <citation type="submission" date="2024-07" db="EMBL/GenBank/DDBJ databases">
        <title>Section-level genome sequencing and comparative genomics of Aspergillus sections Usti and Cavernicolus.</title>
        <authorList>
            <consortium name="Lawrence Berkeley National Laboratory"/>
            <person name="Nybo J.L."/>
            <person name="Vesth T.C."/>
            <person name="Theobald S."/>
            <person name="Frisvad J.C."/>
            <person name="Larsen T.O."/>
            <person name="Kjaerboelling I."/>
            <person name="Rothschild-Mancinelli K."/>
            <person name="Lyhne E.K."/>
            <person name="Kogle M.E."/>
            <person name="Barry K."/>
            <person name="Clum A."/>
            <person name="Na H."/>
            <person name="Ledsgaard L."/>
            <person name="Lin J."/>
            <person name="Lipzen A."/>
            <person name="Kuo A."/>
            <person name="Riley R."/>
            <person name="Mondo S."/>
            <person name="Labutti K."/>
            <person name="Haridas S."/>
            <person name="Pangalinan J."/>
            <person name="Salamov A.A."/>
            <person name="Simmons B.A."/>
            <person name="Magnuson J.K."/>
            <person name="Chen J."/>
            <person name="Drula E."/>
            <person name="Henrissat B."/>
            <person name="Wiebenga A."/>
            <person name="Lubbers R.J."/>
            <person name="Gomes A.C."/>
            <person name="Makela M.R."/>
            <person name="Stajich J."/>
            <person name="Grigoriev I.V."/>
            <person name="Mortensen U.H."/>
            <person name="De Vries R.P."/>
            <person name="Baker S.E."/>
            <person name="Andersen M.R."/>
        </authorList>
    </citation>
    <scope>NUCLEOTIDE SEQUENCE [LARGE SCALE GENOMIC DNA]</scope>
    <source>
        <strain evidence="1 2">CBS 588.65</strain>
    </source>
</reference>
<protein>
    <submittedName>
        <fullName evidence="1">Uncharacterized protein</fullName>
    </submittedName>
</protein>
<accession>A0ABR4H9S5</accession>
<organism evidence="1 2">
    <name type="scientific">Aspergillus granulosus</name>
    <dbReference type="NCBI Taxonomy" id="176169"/>
    <lineage>
        <taxon>Eukaryota</taxon>
        <taxon>Fungi</taxon>
        <taxon>Dikarya</taxon>
        <taxon>Ascomycota</taxon>
        <taxon>Pezizomycotina</taxon>
        <taxon>Eurotiomycetes</taxon>
        <taxon>Eurotiomycetidae</taxon>
        <taxon>Eurotiales</taxon>
        <taxon>Aspergillaceae</taxon>
        <taxon>Aspergillus</taxon>
        <taxon>Aspergillus subgen. Nidulantes</taxon>
    </lineage>
</organism>
<dbReference type="EMBL" id="JBFXLT010000050">
    <property type="protein sequence ID" value="KAL2812224.1"/>
    <property type="molecule type" value="Genomic_DNA"/>
</dbReference>
<dbReference type="Proteomes" id="UP001610334">
    <property type="component" value="Unassembled WGS sequence"/>
</dbReference>
<proteinExistence type="predicted"/>
<comment type="caution">
    <text evidence="1">The sequence shown here is derived from an EMBL/GenBank/DDBJ whole genome shotgun (WGS) entry which is preliminary data.</text>
</comment>
<name>A0ABR4H9S5_9EURO</name>
<sequence>MLYDLKGYRRATRSQQLRELDELIVVLECYILSTIPSQQGKGEGQRWNLHSDKCLPVLEEPKEYPSEVLLTQLVKLRQLAGTAIEYLTSTHIQKPQFALAAL</sequence>
<evidence type="ECO:0000313" key="2">
    <source>
        <dbReference type="Proteomes" id="UP001610334"/>
    </source>
</evidence>